<name>A0A7C2K0P2_UNCW3</name>
<evidence type="ECO:0000256" key="1">
    <source>
        <dbReference type="ARBA" id="ARBA00022741"/>
    </source>
</evidence>
<dbReference type="EMBL" id="DSOL01000032">
    <property type="protein sequence ID" value="HEN27306.1"/>
    <property type="molecule type" value="Genomic_DNA"/>
</dbReference>
<dbReference type="InterPro" id="IPR025662">
    <property type="entry name" value="Sigma_54_int_dom_ATP-bd_1"/>
</dbReference>
<dbReference type="CDD" id="cd00009">
    <property type="entry name" value="AAA"/>
    <property type="match status" value="1"/>
</dbReference>
<evidence type="ECO:0008006" key="6">
    <source>
        <dbReference type="Google" id="ProtNLM"/>
    </source>
</evidence>
<feature type="domain" description="Sigma-54 factor interaction" evidence="3">
    <location>
        <begin position="78"/>
        <end position="200"/>
    </location>
</feature>
<dbReference type="Gene3D" id="3.40.50.300">
    <property type="entry name" value="P-loop containing nucleotide triphosphate hydrolases"/>
    <property type="match status" value="1"/>
</dbReference>
<dbReference type="Pfam" id="PF00158">
    <property type="entry name" value="Sigma54_activat"/>
    <property type="match status" value="1"/>
</dbReference>
<organism evidence="5">
    <name type="scientific">candidate division WOR-3 bacterium</name>
    <dbReference type="NCBI Taxonomy" id="2052148"/>
    <lineage>
        <taxon>Bacteria</taxon>
        <taxon>Bacteria division WOR-3</taxon>
    </lineage>
</organism>
<dbReference type="GO" id="GO:0005524">
    <property type="term" value="F:ATP binding"/>
    <property type="evidence" value="ECO:0007669"/>
    <property type="project" value="UniProtKB-KW"/>
</dbReference>
<reference evidence="5" key="1">
    <citation type="journal article" date="2020" name="mSystems">
        <title>Genome- and Community-Level Interaction Insights into Carbon Utilization and Element Cycling Functions of Hydrothermarchaeota in Hydrothermal Sediment.</title>
        <authorList>
            <person name="Zhou Z."/>
            <person name="Liu Y."/>
            <person name="Xu W."/>
            <person name="Pan J."/>
            <person name="Luo Z.H."/>
            <person name="Li M."/>
        </authorList>
    </citation>
    <scope>NUCLEOTIDE SEQUENCE [LARGE SCALE GENOMIC DNA]</scope>
    <source>
        <strain evidence="5">SpSt-34</strain>
    </source>
</reference>
<dbReference type="InterPro" id="IPR027417">
    <property type="entry name" value="P-loop_NTPase"/>
</dbReference>
<accession>A0A7C2K0P2</accession>
<dbReference type="SUPFAM" id="SSF52540">
    <property type="entry name" value="P-loop containing nucleoside triphosphate hydrolases"/>
    <property type="match status" value="1"/>
</dbReference>
<dbReference type="PROSITE" id="PS00676">
    <property type="entry name" value="SIGMA54_INTERACT_2"/>
    <property type="match status" value="1"/>
</dbReference>
<sequence length="200" mass="22434">MKKINKGIQYINSGKTVMVTAIPILDEEGEVSYVVATARDVTELQLFKEELEKTKILSSIYQAQMMEFCEKYLNEIQIVNRSKKMQEVMEVVSRIGPTDVTVLLIGETGVGKEVIANLIHSLSNRKGPFVRFYCNAVARELVEAELFGYEKGAFTGAYSSKPGLLEVADNGTLFFDEVGDLPYELQGKFLQVLEKKNFAE</sequence>
<dbReference type="InterPro" id="IPR035965">
    <property type="entry name" value="PAS-like_dom_sf"/>
</dbReference>
<dbReference type="SUPFAM" id="SSF55785">
    <property type="entry name" value="PYP-like sensor domain (PAS domain)"/>
    <property type="match status" value="1"/>
</dbReference>
<dbReference type="PROSITE" id="PS50045">
    <property type="entry name" value="SIGMA54_INTERACT_4"/>
    <property type="match status" value="1"/>
</dbReference>
<keyword evidence="1" id="KW-0547">Nucleotide-binding</keyword>
<dbReference type="InterPro" id="IPR000700">
    <property type="entry name" value="PAS-assoc_C"/>
</dbReference>
<feature type="domain" description="PAC" evidence="4">
    <location>
        <begin position="2"/>
        <end position="53"/>
    </location>
</feature>
<dbReference type="PANTHER" id="PTHR32071">
    <property type="entry name" value="TRANSCRIPTIONAL REGULATORY PROTEIN"/>
    <property type="match status" value="1"/>
</dbReference>
<dbReference type="InterPro" id="IPR002078">
    <property type="entry name" value="Sigma_54_int"/>
</dbReference>
<dbReference type="Gene3D" id="3.30.450.20">
    <property type="entry name" value="PAS domain"/>
    <property type="match status" value="1"/>
</dbReference>
<dbReference type="AlphaFoldDB" id="A0A7C2K0P2"/>
<dbReference type="InterPro" id="IPR025943">
    <property type="entry name" value="Sigma_54_int_dom_ATP-bd_2"/>
</dbReference>
<proteinExistence type="predicted"/>
<dbReference type="PROSITE" id="PS00675">
    <property type="entry name" value="SIGMA54_INTERACT_1"/>
    <property type="match status" value="1"/>
</dbReference>
<gene>
    <name evidence="5" type="ORF">ENQ77_01285</name>
</gene>
<keyword evidence="2" id="KW-0067">ATP-binding</keyword>
<protein>
    <recommendedName>
        <fullName evidence="6">Sigma-54 factor interaction domain-containing protein</fullName>
    </recommendedName>
</protein>
<dbReference type="GO" id="GO:0006355">
    <property type="term" value="P:regulation of DNA-templated transcription"/>
    <property type="evidence" value="ECO:0007669"/>
    <property type="project" value="InterPro"/>
</dbReference>
<evidence type="ECO:0000259" key="3">
    <source>
        <dbReference type="PROSITE" id="PS50045"/>
    </source>
</evidence>
<evidence type="ECO:0000313" key="5">
    <source>
        <dbReference type="EMBL" id="HEN27306.1"/>
    </source>
</evidence>
<dbReference type="PROSITE" id="PS50113">
    <property type="entry name" value="PAC"/>
    <property type="match status" value="1"/>
</dbReference>
<comment type="caution">
    <text evidence="5">The sequence shown here is derived from an EMBL/GenBank/DDBJ whole genome shotgun (WGS) entry which is preliminary data.</text>
</comment>
<evidence type="ECO:0000256" key="2">
    <source>
        <dbReference type="ARBA" id="ARBA00022840"/>
    </source>
</evidence>
<evidence type="ECO:0000259" key="4">
    <source>
        <dbReference type="PROSITE" id="PS50113"/>
    </source>
</evidence>